<keyword evidence="2" id="KW-1185">Reference proteome</keyword>
<accession>A0ABQ2PKC7</accession>
<comment type="caution">
    <text evidence="1">The sequence shown here is derived from an EMBL/GenBank/DDBJ whole genome shotgun (WGS) entry which is preliminary data.</text>
</comment>
<reference evidence="2" key="1">
    <citation type="journal article" date="2019" name="Int. J. Syst. Evol. Microbiol.">
        <title>The Global Catalogue of Microorganisms (GCM) 10K type strain sequencing project: providing services to taxonomists for standard genome sequencing and annotation.</title>
        <authorList>
            <consortium name="The Broad Institute Genomics Platform"/>
            <consortium name="The Broad Institute Genome Sequencing Center for Infectious Disease"/>
            <person name="Wu L."/>
            <person name="Ma J."/>
        </authorList>
    </citation>
    <scope>NUCLEOTIDE SEQUENCE [LARGE SCALE GENOMIC DNA]</scope>
    <source>
        <strain evidence="2">CGMCC 1.8860</strain>
    </source>
</reference>
<dbReference type="Proteomes" id="UP000621859">
    <property type="component" value="Unassembled WGS sequence"/>
</dbReference>
<dbReference type="EMBL" id="BMLY01000002">
    <property type="protein sequence ID" value="GGP25689.1"/>
    <property type="molecule type" value="Genomic_DNA"/>
</dbReference>
<organism evidence="1 2">
    <name type="scientific">Silvimonas amylolytica</name>
    <dbReference type="NCBI Taxonomy" id="449663"/>
    <lineage>
        <taxon>Bacteria</taxon>
        <taxon>Pseudomonadati</taxon>
        <taxon>Pseudomonadota</taxon>
        <taxon>Betaproteobacteria</taxon>
        <taxon>Neisseriales</taxon>
        <taxon>Chitinibacteraceae</taxon>
        <taxon>Silvimonas</taxon>
    </lineage>
</organism>
<evidence type="ECO:0000313" key="2">
    <source>
        <dbReference type="Proteomes" id="UP000621859"/>
    </source>
</evidence>
<protein>
    <recommendedName>
        <fullName evidence="3">PIN domain-containing protein</fullName>
    </recommendedName>
</protein>
<gene>
    <name evidence="1" type="ORF">GCM10010971_15080</name>
</gene>
<sequence length="148" mass="16523">MSVVIDPPLFVPVFKVTDQAHANLSDLLSWLKSKNGKIVFGGKLYAQQLQAVKSVLPHLAELGRAGKITRLNDDQVDAAQLYAEQNANCADFDDAHLVAIAAISRAKVVCVNDPRCHRFLKRRDLYYGDVVPPKIFTGNRNRRLLRNV</sequence>
<dbReference type="RefSeq" id="WP_188691287.1">
    <property type="nucleotide sequence ID" value="NZ_BMLY01000002.1"/>
</dbReference>
<evidence type="ECO:0008006" key="3">
    <source>
        <dbReference type="Google" id="ProtNLM"/>
    </source>
</evidence>
<proteinExistence type="predicted"/>
<evidence type="ECO:0000313" key="1">
    <source>
        <dbReference type="EMBL" id="GGP25689.1"/>
    </source>
</evidence>
<name>A0ABQ2PKC7_9NEIS</name>